<dbReference type="EMBL" id="AXCM01000475">
    <property type="status" value="NOT_ANNOTATED_CDS"/>
    <property type="molecule type" value="Genomic_DNA"/>
</dbReference>
<accession>A0A182M136</accession>
<protein>
    <submittedName>
        <fullName evidence="1">Uncharacterized protein</fullName>
    </submittedName>
</protein>
<dbReference type="STRING" id="139723.A0A182M136"/>
<reference evidence="1" key="2">
    <citation type="submission" date="2020-05" db="UniProtKB">
        <authorList>
            <consortium name="EnsemblMetazoa"/>
        </authorList>
    </citation>
    <scope>IDENTIFICATION</scope>
    <source>
        <strain evidence="1">A-37</strain>
    </source>
</reference>
<keyword evidence="2" id="KW-1185">Reference proteome</keyword>
<evidence type="ECO:0000313" key="2">
    <source>
        <dbReference type="Proteomes" id="UP000075883"/>
    </source>
</evidence>
<sequence>MATVKCVSEAAVNRIAGPLPGFSAHCFELVIREPLSRFDFLLGLCPPFFPDSTLETDMDAAATLERATELIKCCKVPRLVNASIEDGPLERGTFEHFLHVLDGTLPLVFDLLAKHGTLLTGYDAYNEDDNVEFKAGLALVIAEQYSAEAEATGGEGCLGEEYCTGKASLRKRIAQFYQGHELEHLLTDKGSDRVWRHLYEHYRRVLSPHEWKYHPADVKGFVQLIELLYGPYPLAIVSPPELGDDAAAYILSVGITLVEFFEPAYQLMGVRLFCVLLGPRHRPVMRRTNIHRVVYSNAKKLTNKCNQELFLEALWKCIYLYVELEEADKKDFTQWNTVDDIMEILLNGLTFQTKLDLSSIYLLYLVKLLALDLPNYIIDGLDEVQSIDRKCHLYEPVCEQLRQDCLVGGFHNRRYYRWLHQIIQLLPHEALKCQGTTREHVEPEALRPTHLGVQTNLVEFINVFKQYEQQQSSLASKRSSATSDFVYNTKALVSVSKTMLVFLTTLAPHYFPEHPAMASLGQKLADDYADCDSIMYNCMQSLIETLR</sequence>
<evidence type="ECO:0000313" key="1">
    <source>
        <dbReference type="EnsemblMetazoa" id="ACUA006894-PA"/>
    </source>
</evidence>
<reference evidence="2" key="1">
    <citation type="submission" date="2013-09" db="EMBL/GenBank/DDBJ databases">
        <title>The Genome Sequence of Anopheles culicifacies species A.</title>
        <authorList>
            <consortium name="The Broad Institute Genomics Platform"/>
            <person name="Neafsey D.E."/>
            <person name="Besansky N."/>
            <person name="Howell P."/>
            <person name="Walton C."/>
            <person name="Young S.K."/>
            <person name="Zeng Q."/>
            <person name="Gargeya S."/>
            <person name="Fitzgerald M."/>
            <person name="Haas B."/>
            <person name="Abouelleil A."/>
            <person name="Allen A.W."/>
            <person name="Alvarado L."/>
            <person name="Arachchi H.M."/>
            <person name="Berlin A.M."/>
            <person name="Chapman S.B."/>
            <person name="Gainer-Dewar J."/>
            <person name="Goldberg J."/>
            <person name="Griggs A."/>
            <person name="Gujja S."/>
            <person name="Hansen M."/>
            <person name="Howarth C."/>
            <person name="Imamovic A."/>
            <person name="Ireland A."/>
            <person name="Larimer J."/>
            <person name="McCowan C."/>
            <person name="Murphy C."/>
            <person name="Pearson M."/>
            <person name="Poon T.W."/>
            <person name="Priest M."/>
            <person name="Roberts A."/>
            <person name="Saif S."/>
            <person name="Shea T."/>
            <person name="Sisk P."/>
            <person name="Sykes S."/>
            <person name="Wortman J."/>
            <person name="Nusbaum C."/>
            <person name="Birren B."/>
        </authorList>
    </citation>
    <scope>NUCLEOTIDE SEQUENCE [LARGE SCALE GENOMIC DNA]</scope>
    <source>
        <strain evidence="2">A-37</strain>
    </source>
</reference>
<dbReference type="AlphaFoldDB" id="A0A182M136"/>
<proteinExistence type="predicted"/>
<dbReference type="EnsemblMetazoa" id="ACUA006894-RA">
    <property type="protein sequence ID" value="ACUA006894-PA"/>
    <property type="gene ID" value="ACUA006894"/>
</dbReference>
<name>A0A182M136_9DIPT</name>
<dbReference type="Proteomes" id="UP000075883">
    <property type="component" value="Unassembled WGS sequence"/>
</dbReference>
<dbReference type="VEuPathDB" id="VectorBase:ACUA006894"/>
<organism evidence="1 2">
    <name type="scientific">Anopheles culicifacies</name>
    <dbReference type="NCBI Taxonomy" id="139723"/>
    <lineage>
        <taxon>Eukaryota</taxon>
        <taxon>Metazoa</taxon>
        <taxon>Ecdysozoa</taxon>
        <taxon>Arthropoda</taxon>
        <taxon>Hexapoda</taxon>
        <taxon>Insecta</taxon>
        <taxon>Pterygota</taxon>
        <taxon>Neoptera</taxon>
        <taxon>Endopterygota</taxon>
        <taxon>Diptera</taxon>
        <taxon>Nematocera</taxon>
        <taxon>Culicoidea</taxon>
        <taxon>Culicidae</taxon>
        <taxon>Anophelinae</taxon>
        <taxon>Anopheles</taxon>
        <taxon>culicifacies species complex</taxon>
    </lineage>
</organism>